<dbReference type="RefSeq" id="WP_105472951.1">
    <property type="nucleotide sequence ID" value="NZ_PVEO01000002.1"/>
</dbReference>
<dbReference type="PANTHER" id="PTHR32385">
    <property type="entry name" value="MANNOSYL PHOSPHORYLINOSITOL CERAMIDE SYNTHASE"/>
    <property type="match status" value="1"/>
</dbReference>
<dbReference type="PANTHER" id="PTHR32385:SF15">
    <property type="entry name" value="INOSITOL PHOSPHOCERAMIDE MANNOSYLTRANSFERASE 1"/>
    <property type="match status" value="1"/>
</dbReference>
<dbReference type="EMBL" id="PVEO01000002">
    <property type="protein sequence ID" value="PQV50404.1"/>
    <property type="molecule type" value="Genomic_DNA"/>
</dbReference>
<evidence type="ECO:0000313" key="3">
    <source>
        <dbReference type="Proteomes" id="UP000251545"/>
    </source>
</evidence>
<dbReference type="InterPro" id="IPR029044">
    <property type="entry name" value="Nucleotide-diphossugar_trans"/>
</dbReference>
<organism evidence="2 3">
    <name type="scientific">Jejuia pallidilutea</name>
    <dbReference type="NCBI Taxonomy" id="504487"/>
    <lineage>
        <taxon>Bacteria</taxon>
        <taxon>Pseudomonadati</taxon>
        <taxon>Bacteroidota</taxon>
        <taxon>Flavobacteriia</taxon>
        <taxon>Flavobacteriales</taxon>
        <taxon>Flavobacteriaceae</taxon>
        <taxon>Jejuia</taxon>
    </lineage>
</organism>
<reference evidence="2 3" key="1">
    <citation type="submission" date="2018-02" db="EMBL/GenBank/DDBJ databases">
        <title>Genomic Encyclopedia of Archaeal and Bacterial Type Strains, Phase II (KMG-II): from individual species to whole genera.</title>
        <authorList>
            <person name="Goeker M."/>
        </authorList>
    </citation>
    <scope>NUCLEOTIDE SEQUENCE [LARGE SCALE GENOMIC DNA]</scope>
    <source>
        <strain evidence="2 3">DSM 21165</strain>
    </source>
</reference>
<evidence type="ECO:0000256" key="1">
    <source>
        <dbReference type="ARBA" id="ARBA00022679"/>
    </source>
</evidence>
<protein>
    <submittedName>
        <fullName evidence="2">Glycosyl transferase-like sugar-binding protein</fullName>
    </submittedName>
</protein>
<evidence type="ECO:0000313" key="2">
    <source>
        <dbReference type="EMBL" id="PQV50404.1"/>
    </source>
</evidence>
<dbReference type="Pfam" id="PF04488">
    <property type="entry name" value="Gly_transf_sug"/>
    <property type="match status" value="1"/>
</dbReference>
<dbReference type="AlphaFoldDB" id="A0A362X531"/>
<keyword evidence="1 2" id="KW-0808">Transferase</keyword>
<proteinExistence type="predicted"/>
<dbReference type="Proteomes" id="UP000251545">
    <property type="component" value="Unassembled WGS sequence"/>
</dbReference>
<comment type="caution">
    <text evidence="2">The sequence shown here is derived from an EMBL/GenBank/DDBJ whole genome shotgun (WGS) entry which is preliminary data.</text>
</comment>
<sequence length="256" mass="30555">MIPKIIHFCWLSEDEYPKLIKKCIESWKAKLPDYDFILWDINKFNVETTIWTKQAYQSKKYAFASDYIRLLAVYTYGGIYLDTDVEVLKTFDDLLTLPYFIGSQYDDLLEAAVFGAEKKSDWLLDCIKYYENRHFIKQDGFFDMLVLPEIMQSQIERNKKIIQLNLEEVRNISKLIENKNSFFLFPSEYFSPKNHQTGIIFITEKTYTIHHYNNAWMSFLSIQRLKLIRRFGLVKAEKIINILKIRQIITLFKGTK</sequence>
<dbReference type="Gene3D" id="3.90.550.20">
    <property type="match status" value="1"/>
</dbReference>
<gene>
    <name evidence="2" type="ORF">CLV33_102265</name>
</gene>
<name>A0A362X531_9FLAO</name>
<dbReference type="GO" id="GO:0051999">
    <property type="term" value="P:mannosyl-inositol phosphorylceramide biosynthetic process"/>
    <property type="evidence" value="ECO:0007669"/>
    <property type="project" value="TreeGrafter"/>
</dbReference>
<dbReference type="SUPFAM" id="SSF53448">
    <property type="entry name" value="Nucleotide-diphospho-sugar transferases"/>
    <property type="match status" value="1"/>
</dbReference>
<dbReference type="GO" id="GO:0000030">
    <property type="term" value="F:mannosyltransferase activity"/>
    <property type="evidence" value="ECO:0007669"/>
    <property type="project" value="TreeGrafter"/>
</dbReference>
<dbReference type="GO" id="GO:0016020">
    <property type="term" value="C:membrane"/>
    <property type="evidence" value="ECO:0007669"/>
    <property type="project" value="GOC"/>
</dbReference>
<accession>A0A362X531</accession>
<dbReference type="InterPro" id="IPR007577">
    <property type="entry name" value="GlycoTrfase_DXD_sugar-bd_CS"/>
</dbReference>
<dbReference type="InterPro" id="IPR051706">
    <property type="entry name" value="Glycosyltransferase_domain"/>
</dbReference>